<gene>
    <name evidence="2" type="ORF">F2P56_004700</name>
</gene>
<dbReference type="Proteomes" id="UP000619265">
    <property type="component" value="Unassembled WGS sequence"/>
</dbReference>
<evidence type="ECO:0000313" key="2">
    <source>
        <dbReference type="EMBL" id="KAF5478113.1"/>
    </source>
</evidence>
<feature type="compositionally biased region" description="Basic and acidic residues" evidence="1">
    <location>
        <begin position="73"/>
        <end position="97"/>
    </location>
</feature>
<accession>A0A834D699</accession>
<feature type="compositionally biased region" description="Low complexity" evidence="1">
    <location>
        <begin position="98"/>
        <end position="109"/>
    </location>
</feature>
<evidence type="ECO:0000313" key="3">
    <source>
        <dbReference type="Proteomes" id="UP000619265"/>
    </source>
</evidence>
<dbReference type="AlphaFoldDB" id="A0A834D699"/>
<evidence type="ECO:0000256" key="1">
    <source>
        <dbReference type="SAM" id="MobiDB-lite"/>
    </source>
</evidence>
<dbReference type="EMBL" id="LIHL02000002">
    <property type="protein sequence ID" value="KAF5478113.1"/>
    <property type="molecule type" value="Genomic_DNA"/>
</dbReference>
<protein>
    <submittedName>
        <fullName evidence="2">Uncharacterized protein</fullName>
    </submittedName>
</protein>
<proteinExistence type="predicted"/>
<sequence length="109" mass="12107">MASAQSYKPANKTHQQHPSLRQKVAQLIGLAPKPSHHRQTGHSDHQRIIYANGLDQTDRYISGWTDYGKIEKKIEGKKSEHKKDESPKKNSKGHDGKSGTSSDSSSDSD</sequence>
<name>A0A834D699_JUGRE</name>
<reference evidence="2" key="1">
    <citation type="submission" date="2015-10" db="EMBL/GenBank/DDBJ databases">
        <authorList>
            <person name="Martinez-Garcia P.J."/>
            <person name="Crepeau M.W."/>
            <person name="Puiu D."/>
            <person name="Gonzalez-Ibeas D."/>
            <person name="Whalen J."/>
            <person name="Stevens K."/>
            <person name="Paul R."/>
            <person name="Butterfield T."/>
            <person name="Britton M."/>
            <person name="Reagan R."/>
            <person name="Chakraborty S."/>
            <person name="Walawage S.L."/>
            <person name="Vasquez-Gross H.A."/>
            <person name="Cardeno C."/>
            <person name="Famula R."/>
            <person name="Pratt K."/>
            <person name="Kuruganti S."/>
            <person name="Aradhya M.K."/>
            <person name="Leslie C.A."/>
            <person name="Dandekar A.M."/>
            <person name="Salzberg S.L."/>
            <person name="Wegrzyn J.L."/>
            <person name="Langley C.H."/>
            <person name="Neale D.B."/>
        </authorList>
    </citation>
    <scope>NUCLEOTIDE SEQUENCE</scope>
    <source>
        <tissue evidence="2">Leaves</tissue>
    </source>
</reference>
<dbReference type="Gramene" id="Jr02_16400_p2">
    <property type="protein sequence ID" value="cds.Jr02_16400_p2"/>
    <property type="gene ID" value="Jr02_16400"/>
</dbReference>
<reference evidence="2" key="2">
    <citation type="submission" date="2020-03" db="EMBL/GenBank/DDBJ databases">
        <title>Walnut 2.0.</title>
        <authorList>
            <person name="Marrano A."/>
            <person name="Britton M."/>
            <person name="Zimin A.V."/>
            <person name="Zaini P.A."/>
            <person name="Workman R."/>
            <person name="Puiu D."/>
            <person name="Bianco L."/>
            <person name="Allen B.J."/>
            <person name="Troggio M."/>
            <person name="Leslie C.A."/>
            <person name="Timp W."/>
            <person name="Dendekar A."/>
            <person name="Salzberg S.L."/>
            <person name="Neale D.B."/>
        </authorList>
    </citation>
    <scope>NUCLEOTIDE SEQUENCE</scope>
    <source>
        <tissue evidence="2">Leaves</tissue>
    </source>
</reference>
<organism evidence="2 3">
    <name type="scientific">Juglans regia</name>
    <name type="common">English walnut</name>
    <dbReference type="NCBI Taxonomy" id="51240"/>
    <lineage>
        <taxon>Eukaryota</taxon>
        <taxon>Viridiplantae</taxon>
        <taxon>Streptophyta</taxon>
        <taxon>Embryophyta</taxon>
        <taxon>Tracheophyta</taxon>
        <taxon>Spermatophyta</taxon>
        <taxon>Magnoliopsida</taxon>
        <taxon>eudicotyledons</taxon>
        <taxon>Gunneridae</taxon>
        <taxon>Pentapetalae</taxon>
        <taxon>rosids</taxon>
        <taxon>fabids</taxon>
        <taxon>Fagales</taxon>
        <taxon>Juglandaceae</taxon>
        <taxon>Juglans</taxon>
    </lineage>
</organism>
<feature type="region of interest" description="Disordered" evidence="1">
    <location>
        <begin position="1"/>
        <end position="48"/>
    </location>
</feature>
<feature type="compositionally biased region" description="Polar residues" evidence="1">
    <location>
        <begin position="1"/>
        <end position="19"/>
    </location>
</feature>
<feature type="region of interest" description="Disordered" evidence="1">
    <location>
        <begin position="73"/>
        <end position="109"/>
    </location>
</feature>
<comment type="caution">
    <text evidence="2">The sequence shown here is derived from an EMBL/GenBank/DDBJ whole genome shotgun (WGS) entry which is preliminary data.</text>
</comment>